<evidence type="ECO:0000259" key="2">
    <source>
        <dbReference type="PROSITE" id="PS50090"/>
    </source>
</evidence>
<gene>
    <name evidence="4" type="ORF">BSTOLATCC_MIC29730</name>
</gene>
<accession>A0AAU9J8Y1</accession>
<dbReference type="InterPro" id="IPR050560">
    <property type="entry name" value="MYB_TF"/>
</dbReference>
<feature type="domain" description="Myb-like" evidence="2">
    <location>
        <begin position="41"/>
        <end position="100"/>
    </location>
</feature>
<evidence type="ECO:0000313" key="5">
    <source>
        <dbReference type="Proteomes" id="UP001162131"/>
    </source>
</evidence>
<dbReference type="PROSITE" id="PS51294">
    <property type="entry name" value="HTH_MYB"/>
    <property type="match status" value="1"/>
</dbReference>
<dbReference type="CDD" id="cd00167">
    <property type="entry name" value="SANT"/>
    <property type="match status" value="2"/>
</dbReference>
<keyword evidence="5" id="KW-1185">Reference proteome</keyword>
<dbReference type="PANTHER" id="PTHR45614">
    <property type="entry name" value="MYB PROTEIN-RELATED"/>
    <property type="match status" value="1"/>
</dbReference>
<dbReference type="GO" id="GO:0005634">
    <property type="term" value="C:nucleus"/>
    <property type="evidence" value="ECO:0007669"/>
    <property type="project" value="TreeGrafter"/>
</dbReference>
<feature type="domain" description="Myb-like" evidence="2">
    <location>
        <begin position="101"/>
        <end position="151"/>
    </location>
</feature>
<dbReference type="Pfam" id="PF00249">
    <property type="entry name" value="Myb_DNA-binding"/>
    <property type="match status" value="2"/>
</dbReference>
<dbReference type="Proteomes" id="UP001162131">
    <property type="component" value="Unassembled WGS sequence"/>
</dbReference>
<evidence type="ECO:0008006" key="6">
    <source>
        <dbReference type="Google" id="ProtNLM"/>
    </source>
</evidence>
<dbReference type="Gene3D" id="1.10.10.60">
    <property type="entry name" value="Homeodomain-like"/>
    <property type="match status" value="2"/>
</dbReference>
<dbReference type="GO" id="GO:0000981">
    <property type="term" value="F:DNA-binding transcription factor activity, RNA polymerase II-specific"/>
    <property type="evidence" value="ECO:0007669"/>
    <property type="project" value="TreeGrafter"/>
</dbReference>
<dbReference type="PROSITE" id="PS50090">
    <property type="entry name" value="MYB_LIKE"/>
    <property type="match status" value="2"/>
</dbReference>
<dbReference type="InterPro" id="IPR017930">
    <property type="entry name" value="Myb_dom"/>
</dbReference>
<evidence type="ECO:0000259" key="3">
    <source>
        <dbReference type="PROSITE" id="PS51294"/>
    </source>
</evidence>
<feature type="region of interest" description="Disordered" evidence="1">
    <location>
        <begin position="178"/>
        <end position="203"/>
    </location>
</feature>
<dbReference type="AlphaFoldDB" id="A0AAU9J8Y1"/>
<dbReference type="SMART" id="SM00717">
    <property type="entry name" value="SANT"/>
    <property type="match status" value="2"/>
</dbReference>
<evidence type="ECO:0000256" key="1">
    <source>
        <dbReference type="SAM" id="MobiDB-lite"/>
    </source>
</evidence>
<dbReference type="InterPro" id="IPR009057">
    <property type="entry name" value="Homeodomain-like_sf"/>
</dbReference>
<evidence type="ECO:0000313" key="4">
    <source>
        <dbReference type="EMBL" id="CAG9321821.1"/>
    </source>
</evidence>
<dbReference type="PANTHER" id="PTHR45614:SF274">
    <property type="entry name" value="MYB-LIKE DNA-BINDING PROTEIN"/>
    <property type="match status" value="1"/>
</dbReference>
<comment type="caution">
    <text evidence="4">The sequence shown here is derived from an EMBL/GenBank/DDBJ whole genome shotgun (WGS) entry which is preliminary data.</text>
</comment>
<dbReference type="GO" id="GO:0000978">
    <property type="term" value="F:RNA polymerase II cis-regulatory region sequence-specific DNA binding"/>
    <property type="evidence" value="ECO:0007669"/>
    <property type="project" value="TreeGrafter"/>
</dbReference>
<proteinExistence type="predicted"/>
<reference evidence="4" key="1">
    <citation type="submission" date="2021-09" db="EMBL/GenBank/DDBJ databases">
        <authorList>
            <consortium name="AG Swart"/>
            <person name="Singh M."/>
            <person name="Singh A."/>
            <person name="Seah K."/>
            <person name="Emmerich C."/>
        </authorList>
    </citation>
    <scope>NUCLEOTIDE SEQUENCE</scope>
    <source>
        <strain evidence="4">ATCC30299</strain>
    </source>
</reference>
<organism evidence="4 5">
    <name type="scientific">Blepharisma stoltei</name>
    <dbReference type="NCBI Taxonomy" id="1481888"/>
    <lineage>
        <taxon>Eukaryota</taxon>
        <taxon>Sar</taxon>
        <taxon>Alveolata</taxon>
        <taxon>Ciliophora</taxon>
        <taxon>Postciliodesmatophora</taxon>
        <taxon>Heterotrichea</taxon>
        <taxon>Heterotrichida</taxon>
        <taxon>Blepharismidae</taxon>
        <taxon>Blepharisma</taxon>
    </lineage>
</organism>
<feature type="domain" description="HTH myb-type" evidence="3">
    <location>
        <begin position="101"/>
        <end position="155"/>
    </location>
</feature>
<dbReference type="SUPFAM" id="SSF46689">
    <property type="entry name" value="Homeodomain-like"/>
    <property type="match status" value="2"/>
</dbReference>
<name>A0AAU9J8Y1_9CILI</name>
<sequence length="203" mass="23829">MNTPQIFHLEGDIWLVPCMASFSRNKFHPLAVPADVKIKKAHHRSEKNWNAVEDEILKKIIESKGTKVWNTVAKELNTLYYAGKEIRRGRHCRERWYNHLDPKLIKGDWTDKEDIFILEQQRIHGNKWSDIAKKLPGRNENSVKNRWKTMIQKATKDHPRGNGIIDLLIAQKTGIDKEENYDENDAETKNEAPEETEIWYSTI</sequence>
<dbReference type="EMBL" id="CAJZBQ010000029">
    <property type="protein sequence ID" value="CAG9321821.1"/>
    <property type="molecule type" value="Genomic_DNA"/>
</dbReference>
<dbReference type="InterPro" id="IPR001005">
    <property type="entry name" value="SANT/Myb"/>
</dbReference>
<protein>
    <recommendedName>
        <fullName evidence="6">Myb-like DNA-binding domain containing protein</fullName>
    </recommendedName>
</protein>